<sequence length="158" mass="18926">MEYFWVFFLLSCCRQRGDGEGMDDGDKVMKEVMAVCRNFLWGGTHKYAKVPLVNWEEVCLKKKFGGLGIKNILNWNKAAIMKLNWDVAGKKDILWVKWIHNKYIKEEEFWDYTPKLDACHYWKEMVRVRENFRGMPKGKEYIVREGYDWLQGTRMIPN</sequence>
<accession>A0A484KME1</accession>
<evidence type="ECO:0000313" key="2">
    <source>
        <dbReference type="EMBL" id="VFQ65625.1"/>
    </source>
</evidence>
<protein>
    <recommendedName>
        <fullName evidence="4">Reverse transcriptase zinc-binding domain-containing protein</fullName>
    </recommendedName>
</protein>
<evidence type="ECO:0000313" key="3">
    <source>
        <dbReference type="Proteomes" id="UP000595140"/>
    </source>
</evidence>
<dbReference type="AlphaFoldDB" id="A0A484KME1"/>
<name>A0A484KME1_9ASTE</name>
<dbReference type="OrthoDB" id="1938246at2759"/>
<dbReference type="PANTHER" id="PTHR33116:SF66">
    <property type="entry name" value="REVERSE TRANSCRIPTASE ZINC-BINDING DOMAIN-CONTAINING PROTEIN"/>
    <property type="match status" value="1"/>
</dbReference>
<organism evidence="2 3">
    <name type="scientific">Cuscuta campestris</name>
    <dbReference type="NCBI Taxonomy" id="132261"/>
    <lineage>
        <taxon>Eukaryota</taxon>
        <taxon>Viridiplantae</taxon>
        <taxon>Streptophyta</taxon>
        <taxon>Embryophyta</taxon>
        <taxon>Tracheophyta</taxon>
        <taxon>Spermatophyta</taxon>
        <taxon>Magnoliopsida</taxon>
        <taxon>eudicotyledons</taxon>
        <taxon>Gunneridae</taxon>
        <taxon>Pentapetalae</taxon>
        <taxon>asterids</taxon>
        <taxon>lamiids</taxon>
        <taxon>Solanales</taxon>
        <taxon>Convolvulaceae</taxon>
        <taxon>Cuscuteae</taxon>
        <taxon>Cuscuta</taxon>
        <taxon>Cuscuta subgen. Grammica</taxon>
        <taxon>Cuscuta sect. Cleistogrammica</taxon>
    </lineage>
</organism>
<dbReference type="Proteomes" id="UP000595140">
    <property type="component" value="Unassembled WGS sequence"/>
</dbReference>
<feature type="chain" id="PRO_5019856863" description="Reverse transcriptase zinc-binding domain-containing protein" evidence="1">
    <location>
        <begin position="20"/>
        <end position="158"/>
    </location>
</feature>
<gene>
    <name evidence="2" type="ORF">CCAM_LOCUS7401</name>
</gene>
<reference evidence="2 3" key="1">
    <citation type="submission" date="2018-04" db="EMBL/GenBank/DDBJ databases">
        <authorList>
            <person name="Vogel A."/>
        </authorList>
    </citation>
    <scope>NUCLEOTIDE SEQUENCE [LARGE SCALE GENOMIC DNA]</scope>
</reference>
<evidence type="ECO:0000256" key="1">
    <source>
        <dbReference type="SAM" id="SignalP"/>
    </source>
</evidence>
<feature type="signal peptide" evidence="1">
    <location>
        <begin position="1"/>
        <end position="19"/>
    </location>
</feature>
<dbReference type="PANTHER" id="PTHR33116">
    <property type="entry name" value="REVERSE TRANSCRIPTASE ZINC-BINDING DOMAIN-CONTAINING PROTEIN-RELATED-RELATED"/>
    <property type="match status" value="1"/>
</dbReference>
<evidence type="ECO:0008006" key="4">
    <source>
        <dbReference type="Google" id="ProtNLM"/>
    </source>
</evidence>
<dbReference type="EMBL" id="OOIL02000473">
    <property type="protein sequence ID" value="VFQ65625.1"/>
    <property type="molecule type" value="Genomic_DNA"/>
</dbReference>
<proteinExistence type="predicted"/>
<keyword evidence="3" id="KW-1185">Reference proteome</keyword>
<keyword evidence="1" id="KW-0732">Signal</keyword>